<protein>
    <submittedName>
        <fullName evidence="2">Uncharacterized protein</fullName>
    </submittedName>
</protein>
<name>A0A6G6WEH6_9ACTN</name>
<dbReference type="AlphaFoldDB" id="A0A6G6WEH6"/>
<feature type="chain" id="PRO_5026008767" evidence="1">
    <location>
        <begin position="20"/>
        <end position="364"/>
    </location>
</feature>
<dbReference type="Proteomes" id="UP000502996">
    <property type="component" value="Chromosome"/>
</dbReference>
<keyword evidence="3" id="KW-1185">Reference proteome</keyword>
<evidence type="ECO:0000256" key="1">
    <source>
        <dbReference type="SAM" id="SignalP"/>
    </source>
</evidence>
<dbReference type="EMBL" id="CP049257">
    <property type="protein sequence ID" value="QIG43440.1"/>
    <property type="molecule type" value="Genomic_DNA"/>
</dbReference>
<gene>
    <name evidence="2" type="ORF">G5V58_12295</name>
</gene>
<evidence type="ECO:0000313" key="2">
    <source>
        <dbReference type="EMBL" id="QIG43440.1"/>
    </source>
</evidence>
<organism evidence="2 3">
    <name type="scientific">Nocardioides anomalus</name>
    <dbReference type="NCBI Taxonomy" id="2712223"/>
    <lineage>
        <taxon>Bacteria</taxon>
        <taxon>Bacillati</taxon>
        <taxon>Actinomycetota</taxon>
        <taxon>Actinomycetes</taxon>
        <taxon>Propionibacteriales</taxon>
        <taxon>Nocardioidaceae</taxon>
        <taxon>Nocardioides</taxon>
    </lineage>
</organism>
<accession>A0A6G6WEH6</accession>
<reference evidence="2 3" key="1">
    <citation type="submission" date="2020-02" db="EMBL/GenBank/DDBJ databases">
        <title>Full genome sequence of Nocardioides sp. R-3366.</title>
        <authorList>
            <person name="Im W.-T."/>
        </authorList>
    </citation>
    <scope>NUCLEOTIDE SEQUENCE [LARGE SCALE GENOMIC DNA]</scope>
    <source>
        <strain evidence="2 3">R-3366</strain>
    </source>
</reference>
<dbReference type="KEGG" id="nano:G5V58_12295"/>
<keyword evidence="1" id="KW-0732">Signal</keyword>
<proteinExistence type="predicted"/>
<sequence>MLALLAPLLLLLPGGSAQAQGLVRYRHVPAVLVGDLAVGMPNERTVQVQHLDRTTGQWDAPTTVLRTRGAVTCGDLDARAAGGGVAVLVECDTPYYEDQAPVRSVALVSRDGYAWARHRLPGEAYGAPALSPSATYAAWPLGGIGSYLEWSAATGFGEPATTTYRSDVGDRTVVVDDAGTVTVLGTEQTRRHCFLGVHSRDLSGATAQSRVPLGTGCGDGNVTHVDANTVLAGGYEPATQVTVSRTGPGGTWAITAPAPADQPGLVVYGYGRKRVPTHYVYSPTPGAPVVALGSPDRLRVLAQVYDPTTRTWGAQTLAYTSGRPCQVGYEEPQARPGQYADRLECGRRTVTLRSPDGVTWTVRR</sequence>
<evidence type="ECO:0000313" key="3">
    <source>
        <dbReference type="Proteomes" id="UP000502996"/>
    </source>
</evidence>
<feature type="signal peptide" evidence="1">
    <location>
        <begin position="1"/>
        <end position="19"/>
    </location>
</feature>
<dbReference type="RefSeq" id="WP_165232975.1">
    <property type="nucleotide sequence ID" value="NZ_CP049257.1"/>
</dbReference>